<accession>A0ABN1J9B1</accession>
<organism evidence="2 3">
    <name type="scientific">Clostridium oceanicum</name>
    <dbReference type="NCBI Taxonomy" id="1543"/>
    <lineage>
        <taxon>Bacteria</taxon>
        <taxon>Bacillati</taxon>
        <taxon>Bacillota</taxon>
        <taxon>Clostridia</taxon>
        <taxon>Eubacteriales</taxon>
        <taxon>Clostridiaceae</taxon>
        <taxon>Clostridium</taxon>
    </lineage>
</organism>
<protein>
    <submittedName>
        <fullName evidence="2">Uncharacterized protein</fullName>
    </submittedName>
</protein>
<feature type="transmembrane region" description="Helical" evidence="1">
    <location>
        <begin position="6"/>
        <end position="30"/>
    </location>
</feature>
<comment type="caution">
    <text evidence="2">The sequence shown here is derived from an EMBL/GenBank/DDBJ whole genome shotgun (WGS) entry which is preliminary data.</text>
</comment>
<evidence type="ECO:0000313" key="2">
    <source>
        <dbReference type="EMBL" id="GAA0732820.1"/>
    </source>
</evidence>
<gene>
    <name evidence="2" type="ORF">GCM10008906_02930</name>
</gene>
<evidence type="ECO:0000256" key="1">
    <source>
        <dbReference type="SAM" id="Phobius"/>
    </source>
</evidence>
<name>A0ABN1J9B1_9CLOT</name>
<dbReference type="EMBL" id="BAAACG010000001">
    <property type="protein sequence ID" value="GAA0732820.1"/>
    <property type="molecule type" value="Genomic_DNA"/>
</dbReference>
<sequence length="82" mass="9586">MKLANLIGIILVAFLAGGFLTFLGAIIRFFNAGDMLNFFDDKKHDKYKTLKSSSIQRKGYDINELLLWNFDCRVNFFYFNYV</sequence>
<evidence type="ECO:0000313" key="3">
    <source>
        <dbReference type="Proteomes" id="UP001501510"/>
    </source>
</evidence>
<keyword evidence="1" id="KW-0812">Transmembrane</keyword>
<proteinExistence type="predicted"/>
<keyword evidence="3" id="KW-1185">Reference proteome</keyword>
<dbReference type="Proteomes" id="UP001501510">
    <property type="component" value="Unassembled WGS sequence"/>
</dbReference>
<keyword evidence="1" id="KW-1133">Transmembrane helix</keyword>
<keyword evidence="1" id="KW-0472">Membrane</keyword>
<dbReference type="RefSeq" id="WP_343758111.1">
    <property type="nucleotide sequence ID" value="NZ_BAAACG010000001.1"/>
</dbReference>
<reference evidence="2 3" key="1">
    <citation type="journal article" date="2019" name="Int. J. Syst. Evol. Microbiol.">
        <title>The Global Catalogue of Microorganisms (GCM) 10K type strain sequencing project: providing services to taxonomists for standard genome sequencing and annotation.</title>
        <authorList>
            <consortium name="The Broad Institute Genomics Platform"/>
            <consortium name="The Broad Institute Genome Sequencing Center for Infectious Disease"/>
            <person name="Wu L."/>
            <person name="Ma J."/>
        </authorList>
    </citation>
    <scope>NUCLEOTIDE SEQUENCE [LARGE SCALE GENOMIC DNA]</scope>
    <source>
        <strain evidence="2 3">JCM 1407</strain>
    </source>
</reference>